<dbReference type="EMBL" id="BQNB010020434">
    <property type="protein sequence ID" value="GJT95917.1"/>
    <property type="molecule type" value="Genomic_DNA"/>
</dbReference>
<dbReference type="CDD" id="cd09272">
    <property type="entry name" value="RNase_HI_RT_Ty1"/>
    <property type="match status" value="1"/>
</dbReference>
<protein>
    <submittedName>
        <fullName evidence="3">Gag-pol polyprotein</fullName>
    </submittedName>
</protein>
<comment type="caution">
    <text evidence="3">The sequence shown here is derived from an EMBL/GenBank/DDBJ whole genome shotgun (WGS) entry which is preliminary data.</text>
</comment>
<dbReference type="PANTHER" id="PTHR11439">
    <property type="entry name" value="GAG-POL-RELATED RETROTRANSPOSON"/>
    <property type="match status" value="1"/>
</dbReference>
<gene>
    <name evidence="3" type="ORF">Tco_1091435</name>
</gene>
<sequence>MLATASLEKSFWVEAVNTACYVINRSSSTAVELKTPMEMWTGKPVNYSDLYIFGSHVYVMYNTQETTKLDPKSKKCLFLGYADGVKGYHLWDPTAHKVVVSRDVVFMEDKIQENEEGDNVARETTSIQMEKEFQSNDSFEVAPQHEVNETNESQAPITRTLNRERKRTSWHSDYVMNSNVAYCLLREEGEPSTLQEALNNPNASKPIKNKWVHKIKRNDDDQVEQYRARLVVKGNAQKEGIDFNKKIPLVVRMTTIRVVLPMCATYDLHLEQLDVKTAFLYGNIEEEISMLQLEGSNKDRINKLKAQLARKFEMKDLEPANKILGMQIYEDRVSRKIWLSEKSYVKKILQRFNMQDCKPISTPFPTNVKLSSKMNIAHAVGVVSRYMVEPGREHWEAVKRILRYIKGTSDIALCFGESDLIVKGYVDSDYAGDLDGSKSTTGYVFTLYGRIVSWVLKLQLVVAMLTMEAEYIASAQASKEAVWLQMLLEELGHKQEKITQFCNNQSALYLARNPAFHSKTNHIRVQFTSFV</sequence>
<organism evidence="3 4">
    <name type="scientific">Tanacetum coccineum</name>
    <dbReference type="NCBI Taxonomy" id="301880"/>
    <lineage>
        <taxon>Eukaryota</taxon>
        <taxon>Viridiplantae</taxon>
        <taxon>Streptophyta</taxon>
        <taxon>Embryophyta</taxon>
        <taxon>Tracheophyta</taxon>
        <taxon>Spermatophyta</taxon>
        <taxon>Magnoliopsida</taxon>
        <taxon>eudicotyledons</taxon>
        <taxon>Gunneridae</taxon>
        <taxon>Pentapetalae</taxon>
        <taxon>asterids</taxon>
        <taxon>campanulids</taxon>
        <taxon>Asterales</taxon>
        <taxon>Asteraceae</taxon>
        <taxon>Asteroideae</taxon>
        <taxon>Anthemideae</taxon>
        <taxon>Anthemidinae</taxon>
        <taxon>Tanacetum</taxon>
    </lineage>
</organism>
<dbReference type="InterPro" id="IPR043502">
    <property type="entry name" value="DNA/RNA_pol_sf"/>
</dbReference>
<dbReference type="SUPFAM" id="SSF53098">
    <property type="entry name" value="Ribonuclease H-like"/>
    <property type="match status" value="1"/>
</dbReference>
<keyword evidence="4" id="KW-1185">Reference proteome</keyword>
<dbReference type="SUPFAM" id="SSF56672">
    <property type="entry name" value="DNA/RNA polymerases"/>
    <property type="match status" value="1"/>
</dbReference>
<evidence type="ECO:0000259" key="1">
    <source>
        <dbReference type="Pfam" id="PF07727"/>
    </source>
</evidence>
<accession>A0ABQ5I9E2</accession>
<reference evidence="3" key="2">
    <citation type="submission" date="2022-01" db="EMBL/GenBank/DDBJ databases">
        <authorList>
            <person name="Yamashiro T."/>
            <person name="Shiraishi A."/>
            <person name="Satake H."/>
            <person name="Nakayama K."/>
        </authorList>
    </citation>
    <scope>NUCLEOTIDE SEQUENCE</scope>
</reference>
<dbReference type="Pfam" id="PF07727">
    <property type="entry name" value="RVT_2"/>
    <property type="match status" value="1"/>
</dbReference>
<dbReference type="InterPro" id="IPR012337">
    <property type="entry name" value="RNaseH-like_sf"/>
</dbReference>
<evidence type="ECO:0000259" key="2">
    <source>
        <dbReference type="Pfam" id="PF25597"/>
    </source>
</evidence>
<dbReference type="Pfam" id="PF25597">
    <property type="entry name" value="SH3_retrovirus"/>
    <property type="match status" value="1"/>
</dbReference>
<dbReference type="InterPro" id="IPR057670">
    <property type="entry name" value="SH3_retrovirus"/>
</dbReference>
<reference evidence="3" key="1">
    <citation type="journal article" date="2022" name="Int. J. Mol. Sci.">
        <title>Draft Genome of Tanacetum Coccineum: Genomic Comparison of Closely Related Tanacetum-Family Plants.</title>
        <authorList>
            <person name="Yamashiro T."/>
            <person name="Shiraishi A."/>
            <person name="Nakayama K."/>
            <person name="Satake H."/>
        </authorList>
    </citation>
    <scope>NUCLEOTIDE SEQUENCE</scope>
</reference>
<proteinExistence type="predicted"/>
<dbReference type="PANTHER" id="PTHR11439:SF467">
    <property type="entry name" value="INTEGRASE CATALYTIC DOMAIN-CONTAINING PROTEIN"/>
    <property type="match status" value="1"/>
</dbReference>
<name>A0ABQ5I9E2_9ASTR</name>
<feature type="domain" description="Reverse transcriptase Ty1/copia-type" evidence="1">
    <location>
        <begin position="198"/>
        <end position="299"/>
    </location>
</feature>
<feature type="domain" description="Retroviral polymerase SH3-like" evidence="2">
    <location>
        <begin position="55"/>
        <end position="116"/>
    </location>
</feature>
<evidence type="ECO:0000313" key="3">
    <source>
        <dbReference type="EMBL" id="GJT95917.1"/>
    </source>
</evidence>
<dbReference type="Proteomes" id="UP001151760">
    <property type="component" value="Unassembled WGS sequence"/>
</dbReference>
<dbReference type="InterPro" id="IPR013103">
    <property type="entry name" value="RVT_2"/>
</dbReference>
<evidence type="ECO:0000313" key="4">
    <source>
        <dbReference type="Proteomes" id="UP001151760"/>
    </source>
</evidence>